<dbReference type="CDD" id="cd16025">
    <property type="entry name" value="PAS_like"/>
    <property type="match status" value="1"/>
</dbReference>
<evidence type="ECO:0000256" key="1">
    <source>
        <dbReference type="ARBA" id="ARBA00008779"/>
    </source>
</evidence>
<dbReference type="GO" id="GO:0046872">
    <property type="term" value="F:metal ion binding"/>
    <property type="evidence" value="ECO:0007669"/>
    <property type="project" value="UniProtKB-KW"/>
</dbReference>
<dbReference type="Proteomes" id="UP000531594">
    <property type="component" value="Unassembled WGS sequence"/>
</dbReference>
<dbReference type="EMBL" id="JACHGK010000017">
    <property type="protein sequence ID" value="MBB6447107.1"/>
    <property type="molecule type" value="Genomic_DNA"/>
</dbReference>
<comment type="similarity">
    <text evidence="1">Belongs to the sulfatase family.</text>
</comment>
<keyword evidence="2" id="KW-0479">Metal-binding</keyword>
<dbReference type="GO" id="GO:0004065">
    <property type="term" value="F:arylsulfatase activity"/>
    <property type="evidence" value="ECO:0007669"/>
    <property type="project" value="UniProtKB-EC"/>
</dbReference>
<evidence type="ECO:0000256" key="5">
    <source>
        <dbReference type="SAM" id="SignalP"/>
    </source>
</evidence>
<dbReference type="Gene3D" id="3.30.1120.10">
    <property type="match status" value="1"/>
</dbReference>
<organism evidence="7 8">
    <name type="scientific">Bacillus benzoevorans</name>
    <dbReference type="NCBI Taxonomy" id="1456"/>
    <lineage>
        <taxon>Bacteria</taxon>
        <taxon>Bacillati</taxon>
        <taxon>Bacillota</taxon>
        <taxon>Bacilli</taxon>
        <taxon>Bacillales</taxon>
        <taxon>Bacillaceae</taxon>
        <taxon>Bacillus</taxon>
    </lineage>
</organism>
<dbReference type="EC" id="3.1.6.1" evidence="7"/>
<evidence type="ECO:0000256" key="3">
    <source>
        <dbReference type="ARBA" id="ARBA00022801"/>
    </source>
</evidence>
<sequence length="773" mass="86602">MKDKKLKPKFPLGKLTLFGTAAIMASAITLNGVSATTSDAAKEKNTDKKVSKAAAKKDESKTNVVYIVLDDSGFSDLGSYGSEIKTPHLDWLAENGLRYNNSHVTPLCSPTRASLLTGRNAHEVGIGTVTNFDLGPDFPNKRGELKPEAGTIAQVLKENDFNTYALGKWHLAPTADTTPAGPFNNWPLQKGFDQYYGFLEDSSDQYRPDLTIDNTQVPSPTDENYHFTEAIIENANRYITNQTSVYPDKPFFLYLALGAQHSPHQVPQKYIDMYKGIYNKGWDQIREERFERQKELGIIPENAKLAQRNPGVKAWDDLTEQEKKVYTKFQETYAGFLTHTDEQVGKLIDNLREKGQLENTMIVFLSDNGASGGGQANGSVNHTVNYNGLPESFDDIAQKYEEFGSTTAGTEYPNGWAQVSNTPFAMYKNTAFAAGTNTPLIVYNPKLIKDPGAIRTQYVHVSDITPTIYDVLGIKPPKEIDGIKQMTISGQSFKDSLTNPNAEGKQTQYFEVSGHRAIYHDGWRAFTQHKKGDDFENDKWFLYHVEEDFSETNNLAEKYPKKLAEMQKLWHKEAEKYGALPLTDLFLEGLLSVPDDNIRAKNYYAYYRGMDRLTDSAAAITVNRSYEIKIPIERSNEKEDGVLVAHGGNESGYTIYIKNNKAIYEYRIGNKGYKIESSIDVPVGKSVVTFKFEKTGSNKGNGTLFVNDTKVGETSIENTLPLKLTFEGLDIGKDSKYPVSPEYANEGEFEFDGKLVKVEYFLGDDEEFFTPGK</sequence>
<comment type="caution">
    <text evidence="7">The sequence shown here is derived from an EMBL/GenBank/DDBJ whole genome shotgun (WGS) entry which is preliminary data.</text>
</comment>
<dbReference type="InterPro" id="IPR050738">
    <property type="entry name" value="Sulfatase"/>
</dbReference>
<evidence type="ECO:0000256" key="4">
    <source>
        <dbReference type="ARBA" id="ARBA00022837"/>
    </source>
</evidence>
<evidence type="ECO:0000259" key="6">
    <source>
        <dbReference type="Pfam" id="PF00884"/>
    </source>
</evidence>
<evidence type="ECO:0000313" key="7">
    <source>
        <dbReference type="EMBL" id="MBB6447107.1"/>
    </source>
</evidence>
<dbReference type="AlphaFoldDB" id="A0A7X0HWA6"/>
<feature type="chain" id="PRO_5038667504" evidence="5">
    <location>
        <begin position="28"/>
        <end position="773"/>
    </location>
</feature>
<feature type="domain" description="Sulfatase N-terminal" evidence="6">
    <location>
        <begin position="63"/>
        <end position="474"/>
    </location>
</feature>
<name>A0A7X0HWA6_9BACI</name>
<dbReference type="RefSeq" id="WP_184528753.1">
    <property type="nucleotide sequence ID" value="NZ_JACHGK010000017.1"/>
</dbReference>
<dbReference type="Gene3D" id="3.40.720.10">
    <property type="entry name" value="Alkaline Phosphatase, subunit A"/>
    <property type="match status" value="1"/>
</dbReference>
<accession>A0A7X0HWA6</accession>
<dbReference type="InterPro" id="IPR000917">
    <property type="entry name" value="Sulfatase_N"/>
</dbReference>
<keyword evidence="8" id="KW-1185">Reference proteome</keyword>
<dbReference type="SUPFAM" id="SSF53649">
    <property type="entry name" value="Alkaline phosphatase-like"/>
    <property type="match status" value="1"/>
</dbReference>
<evidence type="ECO:0000256" key="2">
    <source>
        <dbReference type="ARBA" id="ARBA00022723"/>
    </source>
</evidence>
<dbReference type="InterPro" id="IPR024607">
    <property type="entry name" value="Sulfatase_CS"/>
</dbReference>
<dbReference type="InterPro" id="IPR017850">
    <property type="entry name" value="Alkaline_phosphatase_core_sf"/>
</dbReference>
<keyword evidence="5" id="KW-0732">Signal</keyword>
<gene>
    <name evidence="7" type="ORF">HNR53_003786</name>
</gene>
<keyword evidence="4" id="KW-0106">Calcium</keyword>
<evidence type="ECO:0000313" key="8">
    <source>
        <dbReference type="Proteomes" id="UP000531594"/>
    </source>
</evidence>
<proteinExistence type="inferred from homology"/>
<dbReference type="PANTHER" id="PTHR42693">
    <property type="entry name" value="ARYLSULFATASE FAMILY MEMBER"/>
    <property type="match status" value="1"/>
</dbReference>
<feature type="signal peptide" evidence="5">
    <location>
        <begin position="1"/>
        <end position="27"/>
    </location>
</feature>
<dbReference type="Pfam" id="PF00884">
    <property type="entry name" value="Sulfatase"/>
    <property type="match status" value="1"/>
</dbReference>
<reference evidence="7 8" key="1">
    <citation type="submission" date="2020-08" db="EMBL/GenBank/DDBJ databases">
        <title>Genomic Encyclopedia of Type Strains, Phase IV (KMG-IV): sequencing the most valuable type-strain genomes for metagenomic binning, comparative biology and taxonomic classification.</title>
        <authorList>
            <person name="Goeker M."/>
        </authorList>
    </citation>
    <scope>NUCLEOTIDE SEQUENCE [LARGE SCALE GENOMIC DNA]</scope>
    <source>
        <strain evidence="7 8">DSM 5391</strain>
    </source>
</reference>
<dbReference type="PROSITE" id="PS00523">
    <property type="entry name" value="SULFATASE_1"/>
    <property type="match status" value="1"/>
</dbReference>
<protein>
    <submittedName>
        <fullName evidence="7">Arylsulfatase</fullName>
        <ecNumber evidence="7">3.1.6.1</ecNumber>
    </submittedName>
</protein>
<keyword evidence="3 7" id="KW-0378">Hydrolase</keyword>